<dbReference type="AlphaFoldDB" id="A0A0U5FZU5"/>
<proteinExistence type="predicted"/>
<evidence type="ECO:0000313" key="2">
    <source>
        <dbReference type="EMBL" id="CEL05019.1"/>
    </source>
</evidence>
<sequence length="105" mass="10648">MKFPSAFLPLSLSLLASTTLAVSVTQIQKGGTETELSIATDGVCVDLFQGTYGAVLNDGANGTACVFWVDSGCSGPSIGTATTCKPEVELPDGANGIRCFAPGTE</sequence>
<feature type="chain" id="PRO_5006857440" evidence="1">
    <location>
        <begin position="22"/>
        <end position="105"/>
    </location>
</feature>
<keyword evidence="1" id="KW-0732">Signal</keyword>
<gene>
    <name evidence="2" type="ORF">ASPCAL06141</name>
</gene>
<reference evidence="3" key="1">
    <citation type="journal article" date="2016" name="Genome Announc.">
        <title>Draft genome sequences of fungus Aspergillus calidoustus.</title>
        <authorList>
            <person name="Horn F."/>
            <person name="Linde J."/>
            <person name="Mattern D.J."/>
            <person name="Walther G."/>
            <person name="Guthke R."/>
            <person name="Scherlach K."/>
            <person name="Martin K."/>
            <person name="Brakhage A.A."/>
            <person name="Petzke L."/>
            <person name="Valiante V."/>
        </authorList>
    </citation>
    <scope>NUCLEOTIDE SEQUENCE [LARGE SCALE GENOMIC DNA]</scope>
    <source>
        <strain evidence="3">SF006504</strain>
    </source>
</reference>
<feature type="signal peptide" evidence="1">
    <location>
        <begin position="1"/>
        <end position="21"/>
    </location>
</feature>
<protein>
    <submittedName>
        <fullName evidence="2">Uncharacterized protein</fullName>
    </submittedName>
</protein>
<name>A0A0U5FZU5_ASPCI</name>
<evidence type="ECO:0000256" key="1">
    <source>
        <dbReference type="SAM" id="SignalP"/>
    </source>
</evidence>
<keyword evidence="3" id="KW-1185">Reference proteome</keyword>
<organism evidence="2 3">
    <name type="scientific">Aspergillus calidoustus</name>
    <dbReference type="NCBI Taxonomy" id="454130"/>
    <lineage>
        <taxon>Eukaryota</taxon>
        <taxon>Fungi</taxon>
        <taxon>Dikarya</taxon>
        <taxon>Ascomycota</taxon>
        <taxon>Pezizomycotina</taxon>
        <taxon>Eurotiomycetes</taxon>
        <taxon>Eurotiomycetidae</taxon>
        <taxon>Eurotiales</taxon>
        <taxon>Aspergillaceae</taxon>
        <taxon>Aspergillus</taxon>
        <taxon>Aspergillus subgen. Nidulantes</taxon>
    </lineage>
</organism>
<dbReference type="Proteomes" id="UP000054771">
    <property type="component" value="Unassembled WGS sequence"/>
</dbReference>
<dbReference type="EMBL" id="CDMC01000004">
    <property type="protein sequence ID" value="CEL05019.1"/>
    <property type="molecule type" value="Genomic_DNA"/>
</dbReference>
<accession>A0A0U5FZU5</accession>
<dbReference type="OrthoDB" id="4390310at2759"/>
<evidence type="ECO:0000313" key="3">
    <source>
        <dbReference type="Proteomes" id="UP000054771"/>
    </source>
</evidence>